<gene>
    <name evidence="1" type="ORF">ABNK63_16450</name>
</gene>
<name>A0AAU7QKM9_9GAMM</name>
<dbReference type="EMBL" id="CP157948">
    <property type="protein sequence ID" value="XBS89955.1"/>
    <property type="molecule type" value="Genomic_DNA"/>
</dbReference>
<dbReference type="RefSeq" id="WP_007810509.1">
    <property type="nucleotide sequence ID" value="NZ_CP157948.1"/>
</dbReference>
<reference evidence="1" key="1">
    <citation type="submission" date="2024-06" db="EMBL/GenBank/DDBJ databases">
        <authorList>
            <person name="Sun Y."/>
        </authorList>
    </citation>
    <scope>NUCLEOTIDE SEQUENCE</scope>
    <source>
        <strain evidence="1">IGA1.0</strain>
    </source>
</reference>
<dbReference type="AlphaFoldDB" id="A0AAU7QKM9"/>
<evidence type="ECO:0000313" key="1">
    <source>
        <dbReference type="EMBL" id="XBS89955.1"/>
    </source>
</evidence>
<accession>A0AAU7QKM9</accession>
<proteinExistence type="predicted"/>
<evidence type="ECO:0008006" key="2">
    <source>
        <dbReference type="Google" id="ProtNLM"/>
    </source>
</evidence>
<organism evidence="1">
    <name type="scientific">Rhodanobacter sp. IGA1.0</name>
    <dbReference type="NCBI Taxonomy" id="3158582"/>
    <lineage>
        <taxon>Bacteria</taxon>
        <taxon>Pseudomonadati</taxon>
        <taxon>Pseudomonadota</taxon>
        <taxon>Gammaproteobacteria</taxon>
        <taxon>Lysobacterales</taxon>
        <taxon>Rhodanobacteraceae</taxon>
        <taxon>Rhodanobacter</taxon>
    </lineage>
</organism>
<sequence>MILQHVDSLLTERIRALAKHRRCSINDVMLQALRSGLGISVAHHFSESQRDPDAFGSLDGHWEDAEQGVFQEALRALAHTRPTQLAPERIRYDEPAAGAE</sequence>
<protein>
    <recommendedName>
        <fullName evidence="2">Toxin-antitoxin system HicB family antitoxin</fullName>
    </recommendedName>
</protein>